<protein>
    <submittedName>
        <fullName evidence="3">Hemolysin D</fullName>
    </submittedName>
</protein>
<dbReference type="Pfam" id="PF25954">
    <property type="entry name" value="Beta-barrel_RND_2"/>
    <property type="match status" value="1"/>
</dbReference>
<dbReference type="Gene3D" id="2.40.30.170">
    <property type="match status" value="1"/>
</dbReference>
<evidence type="ECO:0000256" key="1">
    <source>
        <dbReference type="ARBA" id="ARBA00009477"/>
    </source>
</evidence>
<dbReference type="NCBIfam" id="TIGR01730">
    <property type="entry name" value="RND_mfp"/>
    <property type="match status" value="1"/>
</dbReference>
<dbReference type="Proteomes" id="UP001156694">
    <property type="component" value="Unassembled WGS sequence"/>
</dbReference>
<dbReference type="RefSeq" id="WP_284376655.1">
    <property type="nucleotide sequence ID" value="NZ_BSNN01000002.1"/>
</dbReference>
<organism evidence="3 4">
    <name type="scientific">Amylibacter marinus</name>
    <dbReference type="NCBI Taxonomy" id="1475483"/>
    <lineage>
        <taxon>Bacteria</taxon>
        <taxon>Pseudomonadati</taxon>
        <taxon>Pseudomonadota</taxon>
        <taxon>Alphaproteobacteria</taxon>
        <taxon>Rhodobacterales</taxon>
        <taxon>Paracoccaceae</taxon>
        <taxon>Amylibacter</taxon>
    </lineage>
</organism>
<comment type="caution">
    <text evidence="3">The sequence shown here is derived from an EMBL/GenBank/DDBJ whole genome shotgun (WGS) entry which is preliminary data.</text>
</comment>
<evidence type="ECO:0000313" key="3">
    <source>
        <dbReference type="EMBL" id="GLQ34726.1"/>
    </source>
</evidence>
<reference evidence="4" key="1">
    <citation type="journal article" date="2019" name="Int. J. Syst. Evol. Microbiol.">
        <title>The Global Catalogue of Microorganisms (GCM) 10K type strain sequencing project: providing services to taxonomists for standard genome sequencing and annotation.</title>
        <authorList>
            <consortium name="The Broad Institute Genomics Platform"/>
            <consortium name="The Broad Institute Genome Sequencing Center for Infectious Disease"/>
            <person name="Wu L."/>
            <person name="Ma J."/>
        </authorList>
    </citation>
    <scope>NUCLEOTIDE SEQUENCE [LARGE SCALE GENOMIC DNA]</scope>
    <source>
        <strain evidence="4">NBRC 110140</strain>
    </source>
</reference>
<dbReference type="PANTHER" id="PTHR30469">
    <property type="entry name" value="MULTIDRUG RESISTANCE PROTEIN MDTA"/>
    <property type="match status" value="1"/>
</dbReference>
<dbReference type="Gene3D" id="2.40.50.100">
    <property type="match status" value="1"/>
</dbReference>
<keyword evidence="4" id="KW-1185">Reference proteome</keyword>
<name>A0ABQ5VTM3_9RHOB</name>
<sequence length="354" mass="37106">MRISSILIALVVCAGLAMFILGRGQSAEAQNTTPIAEADEKVVSVVAMKSSAQEVTSGIVLRGQTAAFKTVNVKAETSGAVISTPIRKGTLVEKGELLCELEIGTKAAALAEAKAKLLEAEANNAASANLVKKGFASETTAIAREAALEAAIAGVDRAQSDLENTQIVAPFNGLLESDTAELGDFMQPGTPCATVLALNPIKLVGYATEQQVNRISVGSQAGARLIDGTELVGQVTFLSRSADPTTRTFLVEITVPNEKLEIRDGATADILISLAGITGHLLPQSAMTLNGEGLIGVRVADQDRAKFMPINVIRDTREGIWVTGLGDTVDVIVLGQEYVTDGSKIKVTYKDKTQ</sequence>
<feature type="domain" description="CusB-like beta-barrel" evidence="2">
    <location>
        <begin position="208"/>
        <end position="271"/>
    </location>
</feature>
<dbReference type="Gene3D" id="1.10.287.470">
    <property type="entry name" value="Helix hairpin bin"/>
    <property type="match status" value="1"/>
</dbReference>
<accession>A0ABQ5VTM3</accession>
<dbReference type="InterPro" id="IPR006143">
    <property type="entry name" value="RND_pump_MFP"/>
</dbReference>
<evidence type="ECO:0000259" key="2">
    <source>
        <dbReference type="Pfam" id="PF25954"/>
    </source>
</evidence>
<dbReference type="SUPFAM" id="SSF111369">
    <property type="entry name" value="HlyD-like secretion proteins"/>
    <property type="match status" value="1"/>
</dbReference>
<dbReference type="PANTHER" id="PTHR30469:SF29">
    <property type="entry name" value="BLR2860 PROTEIN"/>
    <property type="match status" value="1"/>
</dbReference>
<evidence type="ECO:0000313" key="4">
    <source>
        <dbReference type="Proteomes" id="UP001156694"/>
    </source>
</evidence>
<comment type="similarity">
    <text evidence="1">Belongs to the membrane fusion protein (MFP) (TC 8.A.1) family.</text>
</comment>
<dbReference type="EMBL" id="BSNN01000002">
    <property type="protein sequence ID" value="GLQ34726.1"/>
    <property type="molecule type" value="Genomic_DNA"/>
</dbReference>
<dbReference type="InterPro" id="IPR058792">
    <property type="entry name" value="Beta-barrel_RND_2"/>
</dbReference>
<gene>
    <name evidence="3" type="ORF">GCM10007939_10090</name>
</gene>
<proteinExistence type="inferred from homology"/>